<dbReference type="PROSITE" id="PS50076">
    <property type="entry name" value="DNAJ_2"/>
    <property type="match status" value="1"/>
</dbReference>
<organism evidence="3 4">
    <name type="scientific">Iris pallida</name>
    <name type="common">Sweet iris</name>
    <dbReference type="NCBI Taxonomy" id="29817"/>
    <lineage>
        <taxon>Eukaryota</taxon>
        <taxon>Viridiplantae</taxon>
        <taxon>Streptophyta</taxon>
        <taxon>Embryophyta</taxon>
        <taxon>Tracheophyta</taxon>
        <taxon>Spermatophyta</taxon>
        <taxon>Magnoliopsida</taxon>
        <taxon>Liliopsida</taxon>
        <taxon>Asparagales</taxon>
        <taxon>Iridaceae</taxon>
        <taxon>Iridoideae</taxon>
        <taxon>Irideae</taxon>
        <taxon>Iris</taxon>
    </lineage>
</organism>
<evidence type="ECO:0000256" key="1">
    <source>
        <dbReference type="SAM" id="MobiDB-lite"/>
    </source>
</evidence>
<dbReference type="AlphaFoldDB" id="A0AAX6E7T0"/>
<feature type="region of interest" description="Disordered" evidence="1">
    <location>
        <begin position="1"/>
        <end position="62"/>
    </location>
</feature>
<gene>
    <name evidence="3" type="ORF">M6B38_205020</name>
</gene>
<name>A0AAX6E7T0_IRIPA</name>
<dbReference type="EMBL" id="JANAVB010039212">
    <property type="protein sequence ID" value="KAJ6800142.1"/>
    <property type="molecule type" value="Genomic_DNA"/>
</dbReference>
<feature type="compositionally biased region" description="Basic and acidic residues" evidence="1">
    <location>
        <begin position="109"/>
        <end position="127"/>
    </location>
</feature>
<dbReference type="CDD" id="cd06257">
    <property type="entry name" value="DnaJ"/>
    <property type="match status" value="1"/>
</dbReference>
<comment type="caution">
    <text evidence="3">The sequence shown here is derived from an EMBL/GenBank/DDBJ whole genome shotgun (WGS) entry which is preliminary data.</text>
</comment>
<keyword evidence="4" id="KW-1185">Reference proteome</keyword>
<feature type="region of interest" description="Disordered" evidence="1">
    <location>
        <begin position="156"/>
        <end position="177"/>
    </location>
</feature>
<dbReference type="InterPro" id="IPR035979">
    <property type="entry name" value="RBD_domain_sf"/>
</dbReference>
<feature type="region of interest" description="Disordered" evidence="1">
    <location>
        <begin position="109"/>
        <end position="135"/>
    </location>
</feature>
<reference evidence="3" key="1">
    <citation type="journal article" date="2023" name="GigaByte">
        <title>Genome assembly of the bearded iris, Iris pallida Lam.</title>
        <authorList>
            <person name="Bruccoleri R.E."/>
            <person name="Oakeley E.J."/>
            <person name="Faust A.M.E."/>
            <person name="Altorfer M."/>
            <person name="Dessus-Babus S."/>
            <person name="Burckhardt D."/>
            <person name="Oertli M."/>
            <person name="Naumann U."/>
            <person name="Petersen F."/>
            <person name="Wong J."/>
        </authorList>
    </citation>
    <scope>NUCLEOTIDE SEQUENCE</scope>
    <source>
        <strain evidence="3">GSM-AAB239-AS_SAM_17_03QT</strain>
    </source>
</reference>
<accession>A0AAX6E7T0</accession>
<dbReference type="SUPFAM" id="SSF54928">
    <property type="entry name" value="RNA-binding domain, RBD"/>
    <property type="match status" value="1"/>
</dbReference>
<dbReference type="Gene3D" id="1.10.287.110">
    <property type="entry name" value="DnaJ domain"/>
    <property type="match status" value="1"/>
</dbReference>
<dbReference type="InterPro" id="IPR034254">
    <property type="entry name" value="DNAJC17_RRM"/>
</dbReference>
<feature type="compositionally biased region" description="Basic and acidic residues" evidence="1">
    <location>
        <begin position="168"/>
        <end position="177"/>
    </location>
</feature>
<protein>
    <submittedName>
        <fullName evidence="3">DnaJ-like protein subfamily C member 17</fullName>
    </submittedName>
</protein>
<dbReference type="GO" id="GO:0005783">
    <property type="term" value="C:endoplasmic reticulum"/>
    <property type="evidence" value="ECO:0007669"/>
    <property type="project" value="UniProtKB-ARBA"/>
</dbReference>
<dbReference type="InterPro" id="IPR012677">
    <property type="entry name" value="Nucleotide-bd_a/b_plait_sf"/>
</dbReference>
<dbReference type="Gene3D" id="3.30.70.330">
    <property type="match status" value="1"/>
</dbReference>
<dbReference type="Pfam" id="PF00226">
    <property type="entry name" value="DnaJ"/>
    <property type="match status" value="1"/>
</dbReference>
<evidence type="ECO:0000313" key="3">
    <source>
        <dbReference type="EMBL" id="KAJ6800142.1"/>
    </source>
</evidence>
<evidence type="ECO:0000313" key="4">
    <source>
        <dbReference type="Proteomes" id="UP001140949"/>
    </source>
</evidence>
<dbReference type="SUPFAM" id="SSF46565">
    <property type="entry name" value="Chaperone J-domain"/>
    <property type="match status" value="1"/>
</dbReference>
<dbReference type="PANTHER" id="PTHR45098:SF1">
    <property type="entry name" value="DNAJ DOMAIN CONTAINING PROTEIN, EXPRESSED"/>
    <property type="match status" value="1"/>
</dbReference>
<proteinExistence type="predicted"/>
<reference evidence="3" key="2">
    <citation type="submission" date="2023-04" db="EMBL/GenBank/DDBJ databases">
        <authorList>
            <person name="Bruccoleri R.E."/>
            <person name="Oakeley E.J."/>
            <person name="Faust A.-M."/>
            <person name="Dessus-Babus S."/>
            <person name="Altorfer M."/>
            <person name="Burckhardt D."/>
            <person name="Oertli M."/>
            <person name="Naumann U."/>
            <person name="Petersen F."/>
            <person name="Wong J."/>
        </authorList>
    </citation>
    <scope>NUCLEOTIDE SEQUENCE</scope>
    <source>
        <strain evidence="3">GSM-AAB239-AS_SAM_17_03QT</strain>
        <tissue evidence="3">Leaf</tissue>
    </source>
</reference>
<dbReference type="InterPro" id="IPR036869">
    <property type="entry name" value="J_dom_sf"/>
</dbReference>
<evidence type="ECO:0000259" key="2">
    <source>
        <dbReference type="PROSITE" id="PS50076"/>
    </source>
</evidence>
<dbReference type="CDD" id="cd12429">
    <property type="entry name" value="RRM_DNAJC17"/>
    <property type="match status" value="1"/>
</dbReference>
<feature type="compositionally biased region" description="Basic and acidic residues" evidence="1">
    <location>
        <begin position="28"/>
        <end position="56"/>
    </location>
</feature>
<dbReference type="InterPro" id="IPR001623">
    <property type="entry name" value="DnaJ_domain"/>
</dbReference>
<dbReference type="Proteomes" id="UP001140949">
    <property type="component" value="Unassembled WGS sequence"/>
</dbReference>
<feature type="domain" description="J" evidence="2">
    <location>
        <begin position="16"/>
        <end position="86"/>
    </location>
</feature>
<dbReference type="GO" id="GO:0003676">
    <property type="term" value="F:nucleic acid binding"/>
    <property type="evidence" value="ECO:0007669"/>
    <property type="project" value="InterPro"/>
</dbReference>
<dbReference type="SMART" id="SM00271">
    <property type="entry name" value="DnaJ"/>
    <property type="match status" value="1"/>
</dbReference>
<dbReference type="PANTHER" id="PTHR45098">
    <property type="entry name" value="DNAJ DOMAIN CONTAINING PROTEIN, EXPRESSED"/>
    <property type="match status" value="1"/>
</dbReference>
<sequence length="323" mass="35247">MAKGGGGGGEEEEEIDHYSVLGLPSGEKGSKLTQKEILKAYREQSRVRHPDKRPDDPGATADFQRLKSSFEALKDDSRRGLLDARLRAQMEKLVRDSLHGAKRRRLATDLEEREHAAAEQEEAERKVGSAKRGAKSAAAKLKKELEDFRARKANKAANSAAASASGQEKGDESGKASLDKERMLRVSWERELGDYVVVRLREIFERFGEVEDVVIRSKGSNKKASAIVVMSKKDAAIAATHGLSGDLSNPLLVLPVQGAASNVTSTSPAYGSETVNPNIIGAGFKSYEASILEKLKIWSVEVAALGRRRFGRGGLGRRYFGHF</sequence>